<dbReference type="EMBL" id="JAMDGY010000086">
    <property type="protein sequence ID" value="MDD0993358.1"/>
    <property type="molecule type" value="Genomic_DNA"/>
</dbReference>
<accession>A0ABT5NYS8</accession>
<feature type="transmembrane region" description="Helical" evidence="1">
    <location>
        <begin position="69"/>
        <end position="91"/>
    </location>
</feature>
<name>A0ABT5NYS8_9PSED</name>
<feature type="transmembrane region" description="Helical" evidence="1">
    <location>
        <begin position="21"/>
        <end position="49"/>
    </location>
</feature>
<protein>
    <recommendedName>
        <fullName evidence="4">Transmembrane protein</fullName>
    </recommendedName>
</protein>
<keyword evidence="1" id="KW-0472">Membrane</keyword>
<keyword evidence="3" id="KW-1185">Reference proteome</keyword>
<reference evidence="2 3" key="1">
    <citation type="submission" date="2022-05" db="EMBL/GenBank/DDBJ databases">
        <title>Novel Pseudomonas spp. Isolated from a Rainbow Trout Aquaculture Facility.</title>
        <authorList>
            <person name="Testerman T."/>
            <person name="Graf J."/>
        </authorList>
    </citation>
    <scope>NUCLEOTIDE SEQUENCE [LARGE SCALE GENOMIC DNA]</scope>
    <source>
        <strain evidence="2 3">ID681</strain>
    </source>
</reference>
<dbReference type="Proteomes" id="UP001148203">
    <property type="component" value="Unassembled WGS sequence"/>
</dbReference>
<feature type="transmembrane region" description="Helical" evidence="1">
    <location>
        <begin position="253"/>
        <end position="273"/>
    </location>
</feature>
<sequence>MMTSADAYAVSALEPSNQSGVSWAAIFAGATAAAALSLILIVLGFGLGFSAVSPWPGDGASARQIGVSTIAWLAFTQIFAAGLGGYIAGRLRVKWAHLHGDEVYFRDTAHGFLAWAFATLVTAVLVLGSVSGIVGAGVHAGAAATSAAVTSQPAARDDSAYFIDMLFRDDRPVAVTDDAAHGIAARIFVRGLGDNQLSAEDRSYLANVIAQRTQISQAEAERRVDAVFAEARQAIDEAKQLADAARKAAAASALWMFVALLCGAFFASLFAIWGGRRRDTALVLNVDTVHTAVLPAHPVQ</sequence>
<gene>
    <name evidence="2" type="ORF">M5G11_22800</name>
</gene>
<proteinExistence type="predicted"/>
<evidence type="ECO:0000256" key="1">
    <source>
        <dbReference type="SAM" id="Phobius"/>
    </source>
</evidence>
<feature type="transmembrane region" description="Helical" evidence="1">
    <location>
        <begin position="112"/>
        <end position="134"/>
    </location>
</feature>
<keyword evidence="1" id="KW-0812">Transmembrane</keyword>
<keyword evidence="1" id="KW-1133">Transmembrane helix</keyword>
<organism evidence="2 3">
    <name type="scientific">Pseudomonas fontis</name>
    <dbReference type="NCBI Taxonomy" id="2942633"/>
    <lineage>
        <taxon>Bacteria</taxon>
        <taxon>Pseudomonadati</taxon>
        <taxon>Pseudomonadota</taxon>
        <taxon>Gammaproteobacteria</taxon>
        <taxon>Pseudomonadales</taxon>
        <taxon>Pseudomonadaceae</taxon>
        <taxon>Pseudomonas</taxon>
    </lineage>
</organism>
<evidence type="ECO:0008006" key="4">
    <source>
        <dbReference type="Google" id="ProtNLM"/>
    </source>
</evidence>
<evidence type="ECO:0000313" key="2">
    <source>
        <dbReference type="EMBL" id="MDD0993358.1"/>
    </source>
</evidence>
<dbReference type="RefSeq" id="WP_273910372.1">
    <property type="nucleotide sequence ID" value="NZ_JAMDGX010000025.1"/>
</dbReference>
<evidence type="ECO:0000313" key="3">
    <source>
        <dbReference type="Proteomes" id="UP001148203"/>
    </source>
</evidence>
<comment type="caution">
    <text evidence="2">The sequence shown here is derived from an EMBL/GenBank/DDBJ whole genome shotgun (WGS) entry which is preliminary data.</text>
</comment>